<keyword evidence="9" id="KW-1185">Reference proteome</keyword>
<keyword evidence="3 5" id="KW-0378">Hydrolase</keyword>
<gene>
    <name evidence="8" type="ORF">ACEG43_15640</name>
</gene>
<dbReference type="InterPro" id="IPR000209">
    <property type="entry name" value="Peptidase_S8/S53_dom"/>
</dbReference>
<dbReference type="PANTHER" id="PTHR43806:SF11">
    <property type="entry name" value="CEREVISIN-RELATED"/>
    <property type="match status" value="1"/>
</dbReference>
<feature type="active site" description="Charge relay system" evidence="5">
    <location>
        <position position="219"/>
    </location>
</feature>
<proteinExistence type="inferred from homology"/>
<evidence type="ECO:0000256" key="1">
    <source>
        <dbReference type="ARBA" id="ARBA00011073"/>
    </source>
</evidence>
<evidence type="ECO:0000256" key="6">
    <source>
        <dbReference type="SAM" id="SignalP"/>
    </source>
</evidence>
<evidence type="ECO:0000256" key="3">
    <source>
        <dbReference type="ARBA" id="ARBA00022801"/>
    </source>
</evidence>
<dbReference type="SUPFAM" id="SSF52743">
    <property type="entry name" value="Subtilisin-like"/>
    <property type="match status" value="1"/>
</dbReference>
<feature type="active site" description="Charge relay system" evidence="5">
    <location>
        <position position="252"/>
    </location>
</feature>
<reference evidence="8 9" key="1">
    <citation type="submission" date="2024-08" db="EMBL/GenBank/DDBJ databases">
        <title>Genome sequence of Streptomyces aureus CACIA-1.46HGO.</title>
        <authorList>
            <person name="Evangelista-Martinez Z."/>
        </authorList>
    </citation>
    <scope>NUCLEOTIDE SEQUENCE [LARGE SCALE GENOMIC DNA]</scope>
    <source>
        <strain evidence="8 9">CACIA-1.46HGO</strain>
    </source>
</reference>
<feature type="signal peptide" evidence="6">
    <location>
        <begin position="1"/>
        <end position="15"/>
    </location>
</feature>
<accession>A0ABV4SGZ9</accession>
<dbReference type="EMBL" id="JBGOSP010000007">
    <property type="protein sequence ID" value="MFA3837588.1"/>
    <property type="molecule type" value="Genomic_DNA"/>
</dbReference>
<dbReference type="InterPro" id="IPR022398">
    <property type="entry name" value="Peptidase_S8_His-AS"/>
</dbReference>
<feature type="domain" description="Peptidase S8/S53" evidence="7">
    <location>
        <begin position="210"/>
        <end position="470"/>
    </location>
</feature>
<dbReference type="InterPro" id="IPR036852">
    <property type="entry name" value="Peptidase_S8/S53_dom_sf"/>
</dbReference>
<dbReference type="Pfam" id="PF00082">
    <property type="entry name" value="Peptidase_S8"/>
    <property type="match status" value="1"/>
</dbReference>
<dbReference type="InterPro" id="IPR015500">
    <property type="entry name" value="Peptidase_S8_subtilisin-rel"/>
</dbReference>
<evidence type="ECO:0000256" key="4">
    <source>
        <dbReference type="ARBA" id="ARBA00022825"/>
    </source>
</evidence>
<comment type="caution">
    <text evidence="8">The sequence shown here is derived from an EMBL/GenBank/DDBJ whole genome shotgun (WGS) entry which is preliminary data.</text>
</comment>
<feature type="chain" id="PRO_5045925670" evidence="6">
    <location>
        <begin position="16"/>
        <end position="1219"/>
    </location>
</feature>
<keyword evidence="6" id="KW-0732">Signal</keyword>
<dbReference type="Proteomes" id="UP001571476">
    <property type="component" value="Unassembled WGS sequence"/>
</dbReference>
<comment type="similarity">
    <text evidence="1 5">Belongs to the peptidase S8 family.</text>
</comment>
<keyword evidence="2 5" id="KW-0645">Protease</keyword>
<dbReference type="CDD" id="cd07487">
    <property type="entry name" value="Peptidases_S8_1"/>
    <property type="match status" value="1"/>
</dbReference>
<dbReference type="PROSITE" id="PS51892">
    <property type="entry name" value="SUBTILASE"/>
    <property type="match status" value="1"/>
</dbReference>
<evidence type="ECO:0000313" key="8">
    <source>
        <dbReference type="EMBL" id="MFA3837588.1"/>
    </source>
</evidence>
<protein>
    <submittedName>
        <fullName evidence="8">S8 family peptidase</fullName>
        <ecNumber evidence="8">3.4.-.-</ecNumber>
    </submittedName>
</protein>
<sequence>MLAALLVGAAIPATAAGDAPVFADPGAQATPTGGRTVTLLTGDVVTYSGTGNSLQIERIVPGEGREGMGFTRHHVDGHEYAVPIDAAEQIERGHVDQRLFDVTELVASGYGDGDTSALRLVVGDAPSVAGGPRAPEHARVADRFDTARAAVLSVPKKNAGAVWEQLATTSSAARSAGIGKVWLDGRVKASLDESVPQIGADEAHRRGATGKGVKVAVLDTGYDKGHPDLKGRVVAEQDFTEDGEGVQDHQGHGTHVSSIVAGTGAASSGRYAGVAPGADLVEGKVLDNSGRGYDSWIIAGMEWAADQGAGIVSMSLGANRASDGTDAMSAAVDRISREHGTLFVIAAGNTGDRTIGAPGAADEALTVGSVTKSGALSSFSSRGPREGRWAVKPEIAAPGSSIVAARAAGTLGDAAVSSSYASLSGTSMATPHVAGAAALLKQKHPSWTGQQLKSALVGAAADVRGTTVDETGGGLVDVPASLDAKVTAAPATLAARASGSDETREITWTNTTGKAVRLHVTSDSNLVKPGQESVTVPARGTATTTVRLALAQVGAGASLGGHVVADWPGKGHVSVPVSVTADDESGVLTLTGPAPREGAEDTSTTVVVQNEKTGDSLLTGVSGTGSRNATLPRGSYRLLVSTWEYDKVGRTVVGLTAIHSVRRVTLGENATVRLSTDGAKPVRMGVDDAGVRTTTSGATGLVSSLGGADTGLVATSAAGPYAVQVVPTPEGETYDGLMLFGGTSWQQREIDAHEPGGKPQDLGLQLSQYSIYRWTGSVTGKVTDIGGGTDEELAGKDLKGAIVLWQPTKSSPSVNNPIYQKLTDAGVALILYQGYGLSVYKPTPIAAVNAESMPLLKDRLAQGPLTLTVDGVDTSPTAYFLFHKSDGAIPAGADWYDRRADLARIRITERTHGYPGDPKGLYAWTTWHGLRLVQQMARYRVPAAQDVYVTPGVPWTTATFHYQYDVGDAVFPLGTLLTAPTVYEAGRTYADDWMSAPFNPAPGDSSVVRDGDKLRVAFPVFSDAAGHQSEYAPQADQGTTVLAADDGTVVDRNDRPGQAVFDLPRGDRWYRLTIDAQRDGGDPVTWQLGTRVTSEWRLRSGHAAHAMPARLVDLDYDLPLSGTNSVGAKDDLTYTVGAVKGDRPVTSLKVWYATDGATWQRAAAVRGDGGRWKVTVPAAGTAKVSLRTAATDTSGAALTETLTDAYNSGCPDMWCDVQG</sequence>
<organism evidence="8 9">
    <name type="scientific">Streptomyces aureus</name>
    <dbReference type="NCBI Taxonomy" id="193461"/>
    <lineage>
        <taxon>Bacteria</taxon>
        <taxon>Bacillati</taxon>
        <taxon>Actinomycetota</taxon>
        <taxon>Actinomycetes</taxon>
        <taxon>Kitasatosporales</taxon>
        <taxon>Streptomycetaceae</taxon>
        <taxon>Streptomyces</taxon>
    </lineage>
</organism>
<dbReference type="Gene3D" id="3.40.50.200">
    <property type="entry name" value="Peptidase S8/S53 domain"/>
    <property type="match status" value="1"/>
</dbReference>
<feature type="active site" description="Charge relay system" evidence="5">
    <location>
        <position position="427"/>
    </location>
</feature>
<dbReference type="EC" id="3.4.-.-" evidence="8"/>
<dbReference type="RefSeq" id="WP_372562956.1">
    <property type="nucleotide sequence ID" value="NZ_JBGOSP010000007.1"/>
</dbReference>
<dbReference type="PANTHER" id="PTHR43806">
    <property type="entry name" value="PEPTIDASE S8"/>
    <property type="match status" value="1"/>
</dbReference>
<dbReference type="PROSITE" id="PS00137">
    <property type="entry name" value="SUBTILASE_HIS"/>
    <property type="match status" value="1"/>
</dbReference>
<evidence type="ECO:0000259" key="7">
    <source>
        <dbReference type="Pfam" id="PF00082"/>
    </source>
</evidence>
<keyword evidence="4 5" id="KW-0720">Serine protease</keyword>
<dbReference type="PRINTS" id="PR00723">
    <property type="entry name" value="SUBTILISIN"/>
</dbReference>
<evidence type="ECO:0000256" key="5">
    <source>
        <dbReference type="PROSITE-ProRule" id="PRU01240"/>
    </source>
</evidence>
<evidence type="ECO:0000313" key="9">
    <source>
        <dbReference type="Proteomes" id="UP001571476"/>
    </source>
</evidence>
<dbReference type="GO" id="GO:0016787">
    <property type="term" value="F:hydrolase activity"/>
    <property type="evidence" value="ECO:0007669"/>
    <property type="project" value="UniProtKB-KW"/>
</dbReference>
<dbReference type="InterPro" id="IPR050131">
    <property type="entry name" value="Peptidase_S8_subtilisin-like"/>
</dbReference>
<dbReference type="InterPro" id="IPR023828">
    <property type="entry name" value="Peptidase_S8_Ser-AS"/>
</dbReference>
<dbReference type="PROSITE" id="PS00138">
    <property type="entry name" value="SUBTILASE_SER"/>
    <property type="match status" value="1"/>
</dbReference>
<name>A0ABV4SGZ9_9ACTN</name>
<dbReference type="Gene3D" id="3.50.30.30">
    <property type="match status" value="1"/>
</dbReference>
<evidence type="ECO:0000256" key="2">
    <source>
        <dbReference type="ARBA" id="ARBA00022670"/>
    </source>
</evidence>